<dbReference type="GO" id="GO:1903723">
    <property type="term" value="P:negative regulation of centriole elongation"/>
    <property type="evidence" value="ECO:0007669"/>
    <property type="project" value="TreeGrafter"/>
</dbReference>
<feature type="region of interest" description="Disordered" evidence="1">
    <location>
        <begin position="404"/>
        <end position="435"/>
    </location>
</feature>
<gene>
    <name evidence="2" type="ORF">PAPOLLO_LOCUS23373</name>
</gene>
<dbReference type="AlphaFoldDB" id="A0A8S3XWS9"/>
<feature type="compositionally biased region" description="Basic and acidic residues" evidence="1">
    <location>
        <begin position="426"/>
        <end position="435"/>
    </location>
</feature>
<comment type="caution">
    <text evidence="2">The sequence shown here is derived from an EMBL/GenBank/DDBJ whole genome shotgun (WGS) entry which is preliminary data.</text>
</comment>
<dbReference type="PROSITE" id="PS50096">
    <property type="entry name" value="IQ"/>
    <property type="match status" value="1"/>
</dbReference>
<organism evidence="2 3">
    <name type="scientific">Parnassius apollo</name>
    <name type="common">Apollo butterfly</name>
    <name type="synonym">Papilio apollo</name>
    <dbReference type="NCBI Taxonomy" id="110799"/>
    <lineage>
        <taxon>Eukaryota</taxon>
        <taxon>Metazoa</taxon>
        <taxon>Ecdysozoa</taxon>
        <taxon>Arthropoda</taxon>
        <taxon>Hexapoda</taxon>
        <taxon>Insecta</taxon>
        <taxon>Pterygota</taxon>
        <taxon>Neoptera</taxon>
        <taxon>Endopterygota</taxon>
        <taxon>Lepidoptera</taxon>
        <taxon>Glossata</taxon>
        <taxon>Ditrysia</taxon>
        <taxon>Papilionoidea</taxon>
        <taxon>Papilionidae</taxon>
        <taxon>Parnassiinae</taxon>
        <taxon>Parnassini</taxon>
        <taxon>Parnassius</taxon>
        <taxon>Parnassius</taxon>
    </lineage>
</organism>
<keyword evidence="3" id="KW-1185">Reference proteome</keyword>
<dbReference type="GO" id="GO:0007099">
    <property type="term" value="P:centriole replication"/>
    <property type="evidence" value="ECO:0007669"/>
    <property type="project" value="InterPro"/>
</dbReference>
<dbReference type="GO" id="GO:0005814">
    <property type="term" value="C:centriole"/>
    <property type="evidence" value="ECO:0007669"/>
    <property type="project" value="InterPro"/>
</dbReference>
<dbReference type="OrthoDB" id="10028852at2759"/>
<dbReference type="EMBL" id="CAJQZP010001427">
    <property type="protein sequence ID" value="CAG5045645.1"/>
    <property type="molecule type" value="Genomic_DNA"/>
</dbReference>
<dbReference type="PANTHER" id="PTHR13594">
    <property type="entry name" value="CENTRIOLAR COILED-COIL PROTEIN OF 110 KDA"/>
    <property type="match status" value="1"/>
</dbReference>
<dbReference type="Pfam" id="PF16025">
    <property type="entry name" value="CaM_bind"/>
    <property type="match status" value="1"/>
</dbReference>
<evidence type="ECO:0000256" key="1">
    <source>
        <dbReference type="SAM" id="MobiDB-lite"/>
    </source>
</evidence>
<proteinExistence type="predicted"/>
<dbReference type="GO" id="GO:0032465">
    <property type="term" value="P:regulation of cytokinesis"/>
    <property type="evidence" value="ECO:0007669"/>
    <property type="project" value="InterPro"/>
</dbReference>
<feature type="compositionally biased region" description="Polar residues" evidence="1">
    <location>
        <begin position="404"/>
        <end position="422"/>
    </location>
</feature>
<feature type="compositionally biased region" description="Polar residues" evidence="1">
    <location>
        <begin position="851"/>
        <end position="862"/>
    </location>
</feature>
<feature type="region of interest" description="Disordered" evidence="1">
    <location>
        <begin position="62"/>
        <end position="86"/>
    </location>
</feature>
<name>A0A8S3XWS9_PARAO</name>
<feature type="region of interest" description="Disordered" evidence="1">
    <location>
        <begin position="820"/>
        <end position="884"/>
    </location>
</feature>
<dbReference type="GO" id="GO:0032053">
    <property type="term" value="P:ciliary basal body organization"/>
    <property type="evidence" value="ECO:0007669"/>
    <property type="project" value="TreeGrafter"/>
</dbReference>
<feature type="compositionally biased region" description="Polar residues" evidence="1">
    <location>
        <begin position="833"/>
        <end position="842"/>
    </location>
</feature>
<reference evidence="2" key="1">
    <citation type="submission" date="2021-04" db="EMBL/GenBank/DDBJ databases">
        <authorList>
            <person name="Tunstrom K."/>
        </authorList>
    </citation>
    <scope>NUCLEOTIDE SEQUENCE</scope>
</reference>
<sequence length="884" mass="99417">MNDPWDVKSVRQSSQYSSCMKINGVPLLPPVLSKECRKEMQYYKLLAKEVEKRISLLKSYVSGSDSDASTDKTDAPELPESEQNNELPIEFNSMCTEKIVISETDTDKSINRTATNSLKYSCLSSNNSDKVTLKMTPLTDTSLNESSKLMVDLSISFVGTDEKTLHENKMKSKEIPRDLPEHDCGEPEKCLKENLEPKFDLQAKHVGEKVKKNETSFKINKSSNATDLFINYVNNEGPSSLSSKSFTGSLHDVCKESSKETQTKPLVRQRSYTVLTPSPMLLAHLQIQSLSTGVEMTSISMSDSLSNLSSPNKKRRSWDLETAKAKWSNMALELKKKNIAGNIITAKNGINKIVGAKKHVTSRSEMSKTLPIPRSRSLVNEKHRNVIKTSKILTKAEPIQKIRTNCNPSENMNDSKVITHSPASKDIPKTELASDKSHLISESDDPAKRVRELYERIQKQQLVQMATLVEKQKKEQMLLQQVFEEQNNLLYTQLKTICPKSSGEIKEAWTDKDQESAERGPVSLSQLINHKPLEQNVYDSPVSSTLTDTNDYINRCDNVLKKSRDITGSIKKQQMKNDTENCAQTTASNCKDVIKARTHSPKNKNTNTSRKLTYETSASSDRDYDLLLTDRTNDTMADLNVTFSSDHTDDYRPVSHNDNVVSHLCGKETSTARESSDTMKEVPCMSTNSAIKSVEDTIKNSILDVRARLVRKDLYHATTAKERAAATKIVAYAKGYLVRRLMKTERVQSTVQTIRDALLCALQLHQDREGIRGADVDLHRRLIQQITAACYSLHDTFIGSSAAERCGLIAADRARKRSLALRPSPRHYKPTDIMSQSHSGSFPSRPKRHSPTSAMTQSNYESFNGEKAGLRSRYMGSPRRRPWR</sequence>
<accession>A0A8S3XWS9</accession>
<evidence type="ECO:0000313" key="3">
    <source>
        <dbReference type="Proteomes" id="UP000691718"/>
    </source>
</evidence>
<dbReference type="InterPro" id="IPR033207">
    <property type="entry name" value="CCP110"/>
</dbReference>
<protein>
    <submittedName>
        <fullName evidence="2">(apollo) hypothetical protein</fullName>
    </submittedName>
</protein>
<evidence type="ECO:0000313" key="2">
    <source>
        <dbReference type="EMBL" id="CAG5045645.1"/>
    </source>
</evidence>
<feature type="compositionally biased region" description="Polar residues" evidence="1">
    <location>
        <begin position="603"/>
        <end position="615"/>
    </location>
</feature>
<feature type="region of interest" description="Disordered" evidence="1">
    <location>
        <begin position="596"/>
        <end position="615"/>
    </location>
</feature>
<dbReference type="Proteomes" id="UP000691718">
    <property type="component" value="Unassembled WGS sequence"/>
</dbReference>
<dbReference type="PANTHER" id="PTHR13594:SF1">
    <property type="entry name" value="CENTRIOLAR COILED-COIL PROTEIN OF 110 KDA"/>
    <property type="match status" value="1"/>
</dbReference>